<feature type="transmembrane region" description="Helical" evidence="1">
    <location>
        <begin position="26"/>
        <end position="44"/>
    </location>
</feature>
<reference evidence="3" key="1">
    <citation type="submission" date="2017-02" db="EMBL/GenBank/DDBJ databases">
        <authorList>
            <person name="Daims H."/>
        </authorList>
    </citation>
    <scope>NUCLEOTIDE SEQUENCE [LARGE SCALE GENOMIC DNA]</scope>
</reference>
<gene>
    <name evidence="2" type="ORF">CRENPOLYSF1_380001</name>
</gene>
<dbReference type="AlphaFoldDB" id="A0A1R4H9V8"/>
<dbReference type="EMBL" id="FUKI01000113">
    <property type="protein sequence ID" value="SJM93048.1"/>
    <property type="molecule type" value="Genomic_DNA"/>
</dbReference>
<keyword evidence="1" id="KW-0812">Transmembrane</keyword>
<keyword evidence="3" id="KW-1185">Reference proteome</keyword>
<evidence type="ECO:0000256" key="1">
    <source>
        <dbReference type="SAM" id="Phobius"/>
    </source>
</evidence>
<sequence length="53" mass="6144">MCRSCFDKLSTNGGCNCPKLKTLYKVIFDIFLWINKMVFGMFFVQTTLAENLL</sequence>
<dbReference type="Proteomes" id="UP000195667">
    <property type="component" value="Unassembled WGS sequence"/>
</dbReference>
<protein>
    <submittedName>
        <fullName evidence="2">Uncharacterized protein</fullName>
    </submittedName>
</protein>
<evidence type="ECO:0000313" key="2">
    <source>
        <dbReference type="EMBL" id="SJM93048.1"/>
    </source>
</evidence>
<accession>A0A1R4H9V8</accession>
<evidence type="ECO:0000313" key="3">
    <source>
        <dbReference type="Proteomes" id="UP000195667"/>
    </source>
</evidence>
<keyword evidence="1" id="KW-0472">Membrane</keyword>
<keyword evidence="1" id="KW-1133">Transmembrane helix</keyword>
<proteinExistence type="predicted"/>
<name>A0A1R4H9V8_9GAMM</name>
<organism evidence="2 3">
    <name type="scientific">Crenothrix polyspora</name>
    <dbReference type="NCBI Taxonomy" id="360316"/>
    <lineage>
        <taxon>Bacteria</taxon>
        <taxon>Pseudomonadati</taxon>
        <taxon>Pseudomonadota</taxon>
        <taxon>Gammaproteobacteria</taxon>
        <taxon>Methylococcales</taxon>
        <taxon>Crenotrichaceae</taxon>
        <taxon>Crenothrix</taxon>
    </lineage>
</organism>